<dbReference type="InterPro" id="IPR036249">
    <property type="entry name" value="Thioredoxin-like_sf"/>
</dbReference>
<dbReference type="BRENDA" id="1.8.99.B1">
    <property type="organism ID" value="171"/>
</dbReference>
<dbReference type="PDB" id="2HLS">
    <property type="method" value="X-ray"/>
    <property type="resolution" value="1.93 A"/>
    <property type="chains" value="A/B=1-243"/>
</dbReference>
<proteinExistence type="evidence at protein level"/>
<dbReference type="CDD" id="cd02973">
    <property type="entry name" value="TRX_GRX_like"/>
    <property type="match status" value="1"/>
</dbReference>
<dbReference type="PATRIC" id="fig|272557.25.peg.556"/>
<dbReference type="NCBIfam" id="TIGR02187">
    <property type="entry name" value="PDO_seleno_TRX"/>
    <property type="match status" value="1"/>
</dbReference>
<dbReference type="PDBsum" id="2HLS"/>
<sequence>MARYYVLDLSEDFRRELRETLAEMVNPVEVHVFLSKSGCETCEDTLRLMKLFEEESPTRNGGKLLKLNVYYRESDSDKFSEFKVERVPTVAFLGGEVRWTGIPAGEEIRALVEVIMRLSEDESGLEDATKEALKSLKGRVHIETIITPSCPYCPYAVLLAHMFAYEAWKQGNPVILSEAVEAYENPDIADKYGVMSVPSIAINGYLVFVGVPYEEDFLDYVKSAAEGRLTVKGPIRAGEAEEL</sequence>
<evidence type="ECO:0000313" key="3">
    <source>
        <dbReference type="EMBL" id="BAA79753.1"/>
    </source>
</evidence>
<dbReference type="PIR" id="A72669">
    <property type="entry name" value="A72669"/>
</dbReference>
<organism evidence="3 4">
    <name type="scientific">Aeropyrum pernix (strain ATCC 700893 / DSM 11879 / JCM 9820 / NBRC 100138 / K1)</name>
    <dbReference type="NCBI Taxonomy" id="272557"/>
    <lineage>
        <taxon>Archaea</taxon>
        <taxon>Thermoproteota</taxon>
        <taxon>Thermoprotei</taxon>
        <taxon>Desulfurococcales</taxon>
        <taxon>Desulfurococcaceae</taxon>
        <taxon>Aeropyrum</taxon>
    </lineage>
</organism>
<evidence type="ECO:0000313" key="4">
    <source>
        <dbReference type="Proteomes" id="UP000002518"/>
    </source>
</evidence>
<dbReference type="Pfam" id="PF13192">
    <property type="entry name" value="Thioredoxin_3"/>
    <property type="match status" value="2"/>
</dbReference>
<dbReference type="InterPro" id="IPR012336">
    <property type="entry name" value="Thioredoxin-like_fold"/>
</dbReference>
<keyword evidence="4" id="KW-1185">Reference proteome</keyword>
<reference evidence="3 4" key="1">
    <citation type="journal article" date="1999" name="DNA Res.">
        <title>Complete genome sequence of an aerobic hyper-thermophilic crenarchaeon, Aeropyrum pernix K1.</title>
        <authorList>
            <person name="Kawarabayasi Y."/>
            <person name="Hino Y."/>
            <person name="Horikawa H."/>
            <person name="Yamazaki S."/>
            <person name="Haikawa Y."/>
            <person name="Jin-no K."/>
            <person name="Takahashi M."/>
            <person name="Sekine M."/>
            <person name="Baba S."/>
            <person name="Ankai A."/>
            <person name="Kosugi H."/>
            <person name="Hosoyama A."/>
            <person name="Fukui S."/>
            <person name="Nagai Y."/>
            <person name="Nishijima K."/>
            <person name="Nakazawa H."/>
            <person name="Takamiya M."/>
            <person name="Masuda S."/>
            <person name="Funahashi T."/>
            <person name="Tanaka T."/>
            <person name="Kudoh Y."/>
            <person name="Yamazaki J."/>
            <person name="Kushida N."/>
            <person name="Oguchi A."/>
            <person name="Aoki K."/>
            <person name="Kubota K."/>
            <person name="Nakamura Y."/>
            <person name="Nomura N."/>
            <person name="Sako Y."/>
            <person name="Kikuchi H."/>
        </authorList>
    </citation>
    <scope>NUCLEOTIDE SEQUENCE [LARGE SCALE GENOMIC DNA]</scope>
    <source>
        <strain evidence="4">ATCC 700893 / DSM 11879 / JCM 9820 / NBRC 100138 / K1</strain>
    </source>
</reference>
<feature type="domain" description="Thioredoxin-like fold" evidence="2">
    <location>
        <begin position="29"/>
        <end position="113"/>
    </location>
</feature>
<protein>
    <submittedName>
        <fullName evidence="3">Protein-disulfide oxidoreductase</fullName>
    </submittedName>
</protein>
<dbReference type="GeneID" id="1444888"/>
<dbReference type="EnsemblBacteria" id="BAA79753">
    <property type="protein sequence ID" value="BAA79753"/>
    <property type="gene ID" value="APE_0775"/>
</dbReference>
<evidence type="ECO:0000256" key="1">
    <source>
        <dbReference type="ARBA" id="ARBA00007787"/>
    </source>
</evidence>
<feature type="domain" description="Thioredoxin-like fold" evidence="2">
    <location>
        <begin position="145"/>
        <end position="219"/>
    </location>
</feature>
<dbReference type="Gene3D" id="3.40.30.10">
    <property type="entry name" value="Glutaredoxin"/>
    <property type="match status" value="2"/>
</dbReference>
<dbReference type="SUPFAM" id="SSF52833">
    <property type="entry name" value="Thioredoxin-like"/>
    <property type="match status" value="2"/>
</dbReference>
<evidence type="ECO:0000259" key="2">
    <source>
        <dbReference type="Pfam" id="PF13192"/>
    </source>
</evidence>
<evidence type="ECO:0007829" key="5">
    <source>
        <dbReference type="PDB" id="2HLS"/>
    </source>
</evidence>
<dbReference type="eggNOG" id="arCOG01218">
    <property type="taxonomic scope" value="Archaea"/>
</dbReference>
<reference evidence="5" key="2">
    <citation type="journal article" date="2006" name="J. Mol. Biol.">
        <title>A novel member of the protein disulfide oxidoreductase family from Aeropyrum pernix K1: structure, function and electrostatics.</title>
        <authorList>
            <person name="D'Ambrosio K."/>
            <person name="Pedone E."/>
            <person name="Langella E."/>
            <person name="De Simone G."/>
            <person name="Rossi M."/>
            <person name="Pedone C."/>
            <person name="Bartolucci S."/>
        </authorList>
    </citation>
    <scope>X-RAY CRYSTALLOGRAPHY (1.93 ANGSTROMS)</scope>
    <scope>DISULFIDE BONDS</scope>
</reference>
<dbReference type="CDD" id="cd02975">
    <property type="entry name" value="PfPDO_like_N"/>
    <property type="match status" value="1"/>
</dbReference>
<dbReference type="RefSeq" id="WP_010865964.1">
    <property type="nucleotide sequence ID" value="NC_000854.2"/>
</dbReference>
<dbReference type="InterPro" id="IPR011903">
    <property type="entry name" value="TON_0319-like"/>
</dbReference>
<accession>Q9YDZ4</accession>
<comment type="similarity">
    <text evidence="1">Belongs to the glutaredoxin family.</text>
</comment>
<dbReference type="STRING" id="272557.APE_0775"/>
<feature type="disulfide bond" evidence="5">
    <location>
        <begin position="39"/>
        <end position="42"/>
    </location>
</feature>
<dbReference type="AlphaFoldDB" id="Q9YDZ4"/>
<dbReference type="EMBL" id="BA000002">
    <property type="protein sequence ID" value="BAA79753.1"/>
    <property type="molecule type" value="Genomic_DNA"/>
</dbReference>
<dbReference type="SMR" id="Q9YDZ4"/>
<name>Q9YDZ4_AERPE</name>
<dbReference type="KEGG" id="ape:APE_0775"/>
<dbReference type="PANTHER" id="PTHR37170:SF1">
    <property type="entry name" value="GLUTAREDOXIN-LIKE PROTEIN"/>
    <property type="match status" value="1"/>
</dbReference>
<dbReference type="Proteomes" id="UP000002518">
    <property type="component" value="Chromosome"/>
</dbReference>
<feature type="disulfide bond" evidence="5">
    <location>
        <begin position="150"/>
        <end position="153"/>
    </location>
</feature>
<gene>
    <name evidence="3" type="ordered locus">APE_0775</name>
</gene>
<keyword evidence="5" id="KW-0002">3D-structure</keyword>
<dbReference type="EvolutionaryTrace" id="Q9YDZ4"/>
<dbReference type="PANTHER" id="PTHR37170">
    <property type="entry name" value="GLUTAREDOXIN-RELATED"/>
    <property type="match status" value="1"/>
</dbReference>